<organism evidence="4 5">
    <name type="scientific">Xenopus laevis</name>
    <name type="common">African clawed frog</name>
    <dbReference type="NCBI Taxonomy" id="8355"/>
    <lineage>
        <taxon>Eukaryota</taxon>
        <taxon>Metazoa</taxon>
        <taxon>Chordata</taxon>
        <taxon>Craniata</taxon>
        <taxon>Vertebrata</taxon>
        <taxon>Euteleostomi</taxon>
        <taxon>Amphibia</taxon>
        <taxon>Batrachia</taxon>
        <taxon>Anura</taxon>
        <taxon>Pipoidea</taxon>
        <taxon>Pipidae</taxon>
        <taxon>Xenopodinae</taxon>
        <taxon>Xenopus</taxon>
        <taxon>Xenopus</taxon>
    </lineage>
</organism>
<protein>
    <submittedName>
        <fullName evidence="5">Serotriflin-like</fullName>
    </submittedName>
</protein>
<evidence type="ECO:0000313" key="5">
    <source>
        <dbReference type="RefSeq" id="XP_041419532.1"/>
    </source>
</evidence>
<dbReference type="SMART" id="SM00198">
    <property type="entry name" value="SCP"/>
    <property type="match status" value="1"/>
</dbReference>
<dbReference type="InterPro" id="IPR013871">
    <property type="entry name" value="Cysteine_rich_secretory"/>
</dbReference>
<dbReference type="GeneID" id="121393860"/>
<dbReference type="PRINTS" id="PR00837">
    <property type="entry name" value="V5TPXLIKE"/>
</dbReference>
<dbReference type="CTD" id="121393860"/>
<dbReference type="InterPro" id="IPR014044">
    <property type="entry name" value="CAP_dom"/>
</dbReference>
<dbReference type="KEGG" id="xla:121393860"/>
<dbReference type="Pfam" id="PF08562">
    <property type="entry name" value="Crisp"/>
    <property type="match status" value="1"/>
</dbReference>
<proteinExistence type="inferred from homology"/>
<dbReference type="AlphaFoldDB" id="A0A1L8GBS4"/>
<dbReference type="InterPro" id="IPR003582">
    <property type="entry name" value="ShKT_dom"/>
</dbReference>
<dbReference type="InterPro" id="IPR035940">
    <property type="entry name" value="CAP_sf"/>
</dbReference>
<dbReference type="Gene3D" id="1.10.10.740">
    <property type="entry name" value="Crisp domain"/>
    <property type="match status" value="1"/>
</dbReference>
<dbReference type="SUPFAM" id="SSF57546">
    <property type="entry name" value="Crisp domain-like"/>
    <property type="match status" value="1"/>
</dbReference>
<evidence type="ECO:0000256" key="3">
    <source>
        <dbReference type="PROSITE-ProRule" id="PRU01005"/>
    </source>
</evidence>
<evidence type="ECO:0000313" key="4">
    <source>
        <dbReference type="Proteomes" id="UP000186698"/>
    </source>
</evidence>
<dbReference type="PaxDb" id="8355-A0A1L8GBS4"/>
<dbReference type="Gene3D" id="3.40.33.10">
    <property type="entry name" value="CAP"/>
    <property type="match status" value="1"/>
</dbReference>
<keyword evidence="4" id="KW-1185">Reference proteome</keyword>
<keyword evidence="2 3" id="KW-1015">Disulfide bond</keyword>
<sequence>MHQAANSSLRPTGTMMVVVALCILFFSQYAAVPIVVPYETQSTDNATVRQIIVDVHNRFRGNVTPTAMNMLKMAWSDEAAKTAEKWAKTCNQFHSPPALRSFTDFQCGENLFMSSYCASWEEAITAWFEEDVDFIFGVGAKTPKALVGHYTQGAWYNSRLVACYMYECPDAEYRYYYVCQYCPAGNIQGKQNTPYKNGTTCGDCPKSCENGLCTNFCPYPIKFDNCPELTKTYSCSAYPELQNVCPAHCRCTNNEII</sequence>
<dbReference type="SUPFAM" id="SSF55797">
    <property type="entry name" value="PR-1-like"/>
    <property type="match status" value="1"/>
</dbReference>
<reference evidence="5" key="1">
    <citation type="submission" date="2025-08" db="UniProtKB">
        <authorList>
            <consortium name="RefSeq"/>
        </authorList>
    </citation>
    <scope>IDENTIFICATION</scope>
    <source>
        <strain evidence="5">J_2021</strain>
        <tissue evidence="5">Erythrocytes</tissue>
    </source>
</reference>
<dbReference type="PROSITE" id="PS01010">
    <property type="entry name" value="CRISP_2"/>
    <property type="match status" value="1"/>
</dbReference>
<dbReference type="InterPro" id="IPR042076">
    <property type="entry name" value="Crisp-like_dom"/>
</dbReference>
<dbReference type="InterPro" id="IPR018244">
    <property type="entry name" value="Allrgn_V5/Tpx1_CS"/>
</dbReference>
<accession>A0A1L8GBS4</accession>
<dbReference type="GO" id="GO:0005615">
    <property type="term" value="C:extracellular space"/>
    <property type="evidence" value="ECO:0000318"/>
    <property type="project" value="GO_Central"/>
</dbReference>
<dbReference type="OrthoDB" id="737510at2759"/>
<dbReference type="STRING" id="8355.A0A1L8GBS4"/>
<dbReference type="Pfam" id="PF00188">
    <property type="entry name" value="CAP"/>
    <property type="match status" value="1"/>
</dbReference>
<dbReference type="PROSITE" id="PS51670">
    <property type="entry name" value="SHKT"/>
    <property type="match status" value="1"/>
</dbReference>
<gene>
    <name evidence="5" type="primary">LOC121393860</name>
</gene>
<dbReference type="InterPro" id="IPR001283">
    <property type="entry name" value="CRISP-related"/>
</dbReference>
<feature type="disulfide bond" evidence="3">
    <location>
        <begin position="217"/>
        <end position="251"/>
    </location>
</feature>
<dbReference type="Proteomes" id="UP000186698">
    <property type="component" value="Chromosome 5L"/>
</dbReference>
<comment type="caution">
    <text evidence="3">Lacks conserved residue(s) required for the propagation of feature annotation.</text>
</comment>
<dbReference type="RefSeq" id="XP_041419532.1">
    <property type="nucleotide sequence ID" value="XM_041563598.1"/>
</dbReference>
<evidence type="ECO:0000256" key="1">
    <source>
        <dbReference type="ARBA" id="ARBA00009923"/>
    </source>
</evidence>
<name>A0A1L8GBS4_XENLA</name>
<evidence type="ECO:0000256" key="2">
    <source>
        <dbReference type="ARBA" id="ARBA00023157"/>
    </source>
</evidence>
<dbReference type="OMA" id="CTNNEII"/>
<comment type="similarity">
    <text evidence="1">Belongs to the CRISP family.</text>
</comment>
<dbReference type="PANTHER" id="PTHR10334">
    <property type="entry name" value="CYSTEINE-RICH SECRETORY PROTEIN-RELATED"/>
    <property type="match status" value="1"/>
</dbReference>
<dbReference type="FunFam" id="3.40.33.10:FF:000005">
    <property type="entry name" value="Cysteine-rich secretory protein 2"/>
    <property type="match status" value="1"/>
</dbReference>